<dbReference type="Pfam" id="PF10262">
    <property type="entry name" value="Rdx"/>
    <property type="match status" value="1"/>
</dbReference>
<gene>
    <name evidence="2" type="ORF">HGB44_20560</name>
</gene>
<dbReference type="InterPro" id="IPR036249">
    <property type="entry name" value="Thioredoxin-like_sf"/>
</dbReference>
<accession>A0A7X6MFL2</accession>
<dbReference type="Proteomes" id="UP000553209">
    <property type="component" value="Unassembled WGS sequence"/>
</dbReference>
<organism evidence="2 3">
    <name type="scientific">Nocardiopsis alborubida</name>
    <dbReference type="NCBI Taxonomy" id="146802"/>
    <lineage>
        <taxon>Bacteria</taxon>
        <taxon>Bacillati</taxon>
        <taxon>Actinomycetota</taxon>
        <taxon>Actinomycetes</taxon>
        <taxon>Streptosporangiales</taxon>
        <taxon>Nocardiopsidaceae</taxon>
        <taxon>Nocardiopsis</taxon>
    </lineage>
</organism>
<dbReference type="Gene3D" id="3.40.30.10">
    <property type="entry name" value="Glutaredoxin"/>
    <property type="match status" value="1"/>
</dbReference>
<dbReference type="PANTHER" id="PTHR36417:SF2">
    <property type="entry name" value="SELENOPROTEIN DOMAIN PROTEIN (AFU_ORTHOLOGUE AFUA_1G05220)"/>
    <property type="match status" value="1"/>
</dbReference>
<name>A0A7X6MFL2_9ACTN</name>
<keyword evidence="3" id="KW-1185">Reference proteome</keyword>
<evidence type="ECO:0000313" key="2">
    <source>
        <dbReference type="EMBL" id="NKZ00041.1"/>
    </source>
</evidence>
<proteinExistence type="predicted"/>
<dbReference type="PANTHER" id="PTHR36417">
    <property type="entry name" value="SELENOPROTEIN DOMAIN PROTEIN (AFU_ORTHOLOGUE AFUA_1G05220)"/>
    <property type="match status" value="1"/>
</dbReference>
<dbReference type="RefSeq" id="WP_061080180.1">
    <property type="nucleotide sequence ID" value="NZ_JAAXPG010000020.1"/>
</dbReference>
<keyword evidence="1" id="KW-0676">Redox-active center</keyword>
<dbReference type="NCBIfam" id="TIGR02174">
    <property type="entry name" value="CXXU_selWTH"/>
    <property type="match status" value="1"/>
</dbReference>
<dbReference type="AlphaFoldDB" id="A0A7X6MFL2"/>
<dbReference type="EMBL" id="JAAXPG010000020">
    <property type="protein sequence ID" value="NKZ00041.1"/>
    <property type="molecule type" value="Genomic_DNA"/>
</dbReference>
<reference evidence="2 3" key="1">
    <citation type="submission" date="2020-04" db="EMBL/GenBank/DDBJ databases">
        <title>MicrobeNet Type strains.</title>
        <authorList>
            <person name="Nicholson A.C."/>
        </authorList>
    </citation>
    <scope>NUCLEOTIDE SEQUENCE [LARGE SCALE GENOMIC DNA]</scope>
    <source>
        <strain evidence="2 3">ATCC 23612</strain>
    </source>
</reference>
<sequence>MLGVMEVKEPRLEIEYCTRCRWLPRATWMAQELLTTFEAELGEVALIPGTNGVFEVRLDGESVWSRRTDAAFTDAAELKRLVRDRIAPEHHLGHSELPSDG</sequence>
<dbReference type="InterPro" id="IPR011893">
    <property type="entry name" value="Selenoprotein_Rdx-typ"/>
</dbReference>
<protein>
    <submittedName>
        <fullName evidence="2">SelT/SelW/SelH family protein</fullName>
    </submittedName>
</protein>
<evidence type="ECO:0000313" key="3">
    <source>
        <dbReference type="Proteomes" id="UP000553209"/>
    </source>
</evidence>
<evidence type="ECO:0000256" key="1">
    <source>
        <dbReference type="ARBA" id="ARBA00023284"/>
    </source>
</evidence>
<dbReference type="SUPFAM" id="SSF52833">
    <property type="entry name" value="Thioredoxin-like"/>
    <property type="match status" value="1"/>
</dbReference>
<comment type="caution">
    <text evidence="2">The sequence shown here is derived from an EMBL/GenBank/DDBJ whole genome shotgun (WGS) entry which is preliminary data.</text>
</comment>